<dbReference type="InterPro" id="IPR011611">
    <property type="entry name" value="PfkB_dom"/>
</dbReference>
<feature type="non-terminal residue" evidence="13">
    <location>
        <position position="1"/>
    </location>
</feature>
<dbReference type="Gene3D" id="3.40.1190.20">
    <property type="match status" value="1"/>
</dbReference>
<keyword evidence="8" id="KW-0067">ATP-binding</keyword>
<dbReference type="SUPFAM" id="SSF52374">
    <property type="entry name" value="Nucleotidylyl transferase"/>
    <property type="match status" value="1"/>
</dbReference>
<evidence type="ECO:0000256" key="7">
    <source>
        <dbReference type="ARBA" id="ARBA00022777"/>
    </source>
</evidence>
<dbReference type="InterPro" id="IPR029056">
    <property type="entry name" value="Ribokinase-like"/>
</dbReference>
<feature type="domain" description="Cytidyltransferase-like" evidence="12">
    <location>
        <begin position="366"/>
        <end position="460"/>
    </location>
</feature>
<dbReference type="Gene3D" id="3.40.50.620">
    <property type="entry name" value="HUPs"/>
    <property type="match status" value="1"/>
</dbReference>
<keyword evidence="7 13" id="KW-0418">Kinase</keyword>
<dbReference type="AlphaFoldDB" id="A0A3B1DJ87"/>
<dbReference type="GO" id="GO:0005829">
    <property type="term" value="C:cytosol"/>
    <property type="evidence" value="ECO:0007669"/>
    <property type="project" value="TreeGrafter"/>
</dbReference>
<dbReference type="PANTHER" id="PTHR46969">
    <property type="entry name" value="BIFUNCTIONAL PROTEIN HLDE"/>
    <property type="match status" value="1"/>
</dbReference>
<dbReference type="InterPro" id="IPR014729">
    <property type="entry name" value="Rossmann-like_a/b/a_fold"/>
</dbReference>
<evidence type="ECO:0000256" key="9">
    <source>
        <dbReference type="ARBA" id="ARBA00023268"/>
    </source>
</evidence>
<dbReference type="InterPro" id="IPR004821">
    <property type="entry name" value="Cyt_trans-like"/>
</dbReference>
<dbReference type="GO" id="GO:0005524">
    <property type="term" value="F:ATP binding"/>
    <property type="evidence" value="ECO:0007669"/>
    <property type="project" value="UniProtKB-KW"/>
</dbReference>
<protein>
    <submittedName>
        <fullName evidence="13">ADP-heptose synthase / D-glycero-beta-D-manno-heptose 7-phosphate kinase</fullName>
        <ecNumber evidence="13">2.7.-.-</ecNumber>
    </submittedName>
</protein>
<evidence type="ECO:0000256" key="1">
    <source>
        <dbReference type="ARBA" id="ARBA00002319"/>
    </source>
</evidence>
<feature type="domain" description="Carbohydrate kinase PfkB" evidence="11">
    <location>
        <begin position="25"/>
        <end position="323"/>
    </location>
</feature>
<dbReference type="Pfam" id="PF00294">
    <property type="entry name" value="PfkB"/>
    <property type="match status" value="1"/>
</dbReference>
<name>A0A3B1DJ87_9ZZZZ</name>
<keyword evidence="9" id="KW-0511">Multifunctional enzyme</keyword>
<dbReference type="UniPathway" id="UPA00958"/>
<dbReference type="NCBIfam" id="TIGR00125">
    <property type="entry name" value="cyt_tran_rel"/>
    <property type="match status" value="1"/>
</dbReference>
<keyword evidence="6" id="KW-0547">Nucleotide-binding</keyword>
<dbReference type="InterPro" id="IPR002173">
    <property type="entry name" value="Carboh/pur_kinase_PfkB_CS"/>
</dbReference>
<dbReference type="EC" id="2.7.-.-" evidence="13"/>
<accession>A0A3B1DJ87</accession>
<dbReference type="GO" id="GO:0033786">
    <property type="term" value="F:heptose-1-phosphate adenylyltransferase activity"/>
    <property type="evidence" value="ECO:0007669"/>
    <property type="project" value="TreeGrafter"/>
</dbReference>
<evidence type="ECO:0000259" key="11">
    <source>
        <dbReference type="Pfam" id="PF00294"/>
    </source>
</evidence>
<comment type="function">
    <text evidence="2">Catalyzes the ADP transfer from ATP to D-glycero-beta-D-manno-heptose 1-phosphate, yielding ADP-D-glycero-beta-D-manno-heptose.</text>
</comment>
<dbReference type="EMBL" id="UOGK01000702">
    <property type="protein sequence ID" value="VAX42499.1"/>
    <property type="molecule type" value="Genomic_DNA"/>
</dbReference>
<evidence type="ECO:0000259" key="12">
    <source>
        <dbReference type="Pfam" id="PF01467"/>
    </source>
</evidence>
<dbReference type="SUPFAM" id="SSF53613">
    <property type="entry name" value="Ribokinase-like"/>
    <property type="match status" value="1"/>
</dbReference>
<dbReference type="CDD" id="cd01172">
    <property type="entry name" value="RfaE_like"/>
    <property type="match status" value="1"/>
</dbReference>
<feature type="non-terminal residue" evidence="13">
    <location>
        <position position="484"/>
    </location>
</feature>
<evidence type="ECO:0000256" key="3">
    <source>
        <dbReference type="ARBA" id="ARBA00004713"/>
    </source>
</evidence>
<dbReference type="GO" id="GO:0033785">
    <property type="term" value="F:heptose 7-phosphate kinase activity"/>
    <property type="evidence" value="ECO:0007669"/>
    <property type="project" value="TreeGrafter"/>
</dbReference>
<dbReference type="PROSITE" id="PS00584">
    <property type="entry name" value="PFKB_KINASES_2"/>
    <property type="match status" value="1"/>
</dbReference>
<dbReference type="HAMAP" id="MF_01603">
    <property type="entry name" value="HldE"/>
    <property type="match status" value="1"/>
</dbReference>
<dbReference type="GO" id="GO:0009244">
    <property type="term" value="P:lipopolysaccharide core region biosynthetic process"/>
    <property type="evidence" value="ECO:0007669"/>
    <property type="project" value="UniProtKB-UniPathway"/>
</dbReference>
<dbReference type="PANTHER" id="PTHR46969:SF1">
    <property type="entry name" value="BIFUNCTIONAL PROTEIN HLDE"/>
    <property type="match status" value="1"/>
</dbReference>
<evidence type="ECO:0000256" key="2">
    <source>
        <dbReference type="ARBA" id="ARBA00003753"/>
    </source>
</evidence>
<keyword evidence="10" id="KW-0119">Carbohydrate metabolism</keyword>
<dbReference type="InterPro" id="IPR023030">
    <property type="entry name" value="Bifunc_HldE"/>
</dbReference>
<organism evidence="13">
    <name type="scientific">hydrothermal vent metagenome</name>
    <dbReference type="NCBI Taxonomy" id="652676"/>
    <lineage>
        <taxon>unclassified sequences</taxon>
        <taxon>metagenomes</taxon>
        <taxon>ecological metagenomes</taxon>
    </lineage>
</organism>
<evidence type="ECO:0000256" key="8">
    <source>
        <dbReference type="ARBA" id="ARBA00022840"/>
    </source>
</evidence>
<sequence length="484" mass="52335">PLLRHLDTWQPFRALVLGDFMVDEMVYGDAERLSADAPVPILHVRKIERTPGGAANLCLALAALGGKVTAFGALGHDEAADFLRVALGDEGIEVGGLRDDGNTRPTTVKRNLIGLAQQRHPQKMFRVDYESREPVSARFAETTLAAIRNALAEADVVCIEDYAKGVCTPELCQAVIEAARDAGVPVFVDPAKRTDYARYHGCTAITPNRNEAEHATGLSTHETDETDALCTHNTELARVLHKTLDCEAVVLTLDRHGALLAQHDAELMAIPTRARQVYDVTGAGDIFVGALAAARANRFEWPEAVQFANAAAGLEVEAFGATPIPIERIHQQLLADASAEHGKLRTLDQLLIEVRAWRREGKRIVFTNGCFDVLHAGHVSLLDRAKQLGDVLIVAINTDATVRALKGNTRPVNTETDRARVLSGLGAVDRVVIFAEPTPAEVIEAIVPEVLVKGDEYAIEQIPGARTVLDNGGEVVRLPMVDGK</sequence>
<reference evidence="13" key="1">
    <citation type="submission" date="2018-06" db="EMBL/GenBank/DDBJ databases">
        <authorList>
            <person name="Zhirakovskaya E."/>
        </authorList>
    </citation>
    <scope>NUCLEOTIDE SEQUENCE</scope>
</reference>
<dbReference type="GO" id="GO:0016773">
    <property type="term" value="F:phosphotransferase activity, alcohol group as acceptor"/>
    <property type="evidence" value="ECO:0007669"/>
    <property type="project" value="InterPro"/>
</dbReference>
<evidence type="ECO:0000256" key="10">
    <source>
        <dbReference type="ARBA" id="ARBA00023277"/>
    </source>
</evidence>
<evidence type="ECO:0000313" key="13">
    <source>
        <dbReference type="EMBL" id="VAX42499.1"/>
    </source>
</evidence>
<dbReference type="Pfam" id="PF01467">
    <property type="entry name" value="CTP_transf_like"/>
    <property type="match status" value="1"/>
</dbReference>
<evidence type="ECO:0000256" key="5">
    <source>
        <dbReference type="ARBA" id="ARBA00022695"/>
    </source>
</evidence>
<evidence type="ECO:0000256" key="4">
    <source>
        <dbReference type="ARBA" id="ARBA00022679"/>
    </source>
</evidence>
<proteinExistence type="inferred from homology"/>
<keyword evidence="5" id="KW-0548">Nucleotidyltransferase</keyword>
<keyword evidence="4 13" id="KW-0808">Transferase</keyword>
<comment type="pathway">
    <text evidence="3">Bacterial outer membrane biogenesis; LPS core biosynthesis.</text>
</comment>
<comment type="function">
    <text evidence="1">Catalyzes the phosphorylation of D-glycero-D-manno-heptose 7-phosphate at the C-1 position to selectively form D-glycero-beta-D-manno-heptose-1,7-bisphosphate.</text>
</comment>
<dbReference type="InterPro" id="IPR011913">
    <property type="entry name" value="RfaE_dom_I"/>
</dbReference>
<gene>
    <name evidence="13" type="ORF">MNBD_PLANCTO03-348</name>
</gene>
<evidence type="ECO:0000256" key="6">
    <source>
        <dbReference type="ARBA" id="ARBA00022741"/>
    </source>
</evidence>